<feature type="region of interest" description="Disordered" evidence="1">
    <location>
        <begin position="29"/>
        <end position="53"/>
    </location>
</feature>
<evidence type="ECO:0008006" key="5">
    <source>
        <dbReference type="Google" id="ProtNLM"/>
    </source>
</evidence>
<dbReference type="RefSeq" id="WP_160803375.1">
    <property type="nucleotide sequence ID" value="NZ_WUUL01000033.1"/>
</dbReference>
<evidence type="ECO:0000313" key="3">
    <source>
        <dbReference type="EMBL" id="MXQ56012.1"/>
    </source>
</evidence>
<evidence type="ECO:0000256" key="1">
    <source>
        <dbReference type="SAM" id="MobiDB-lite"/>
    </source>
</evidence>
<evidence type="ECO:0000256" key="2">
    <source>
        <dbReference type="SAM" id="SignalP"/>
    </source>
</evidence>
<organism evidence="3 4">
    <name type="scientific">Shimazuella alba</name>
    <dbReference type="NCBI Taxonomy" id="2690964"/>
    <lineage>
        <taxon>Bacteria</taxon>
        <taxon>Bacillati</taxon>
        <taxon>Bacillota</taxon>
        <taxon>Bacilli</taxon>
        <taxon>Bacillales</taxon>
        <taxon>Thermoactinomycetaceae</taxon>
        <taxon>Shimazuella</taxon>
    </lineage>
</organism>
<accession>A0A6I4W6S6</accession>
<evidence type="ECO:0000313" key="4">
    <source>
        <dbReference type="Proteomes" id="UP000430692"/>
    </source>
</evidence>
<dbReference type="AlphaFoldDB" id="A0A6I4W6S6"/>
<dbReference type="EMBL" id="WUUL01000033">
    <property type="protein sequence ID" value="MXQ56012.1"/>
    <property type="molecule type" value="Genomic_DNA"/>
</dbReference>
<sequence length="162" mass="17605">MKRNRRNAIAALLLTGALALGTTACETDDEKARKEQQSQKATGETLGKKNLREKLKREENPNAIGYVYLLSFGKPMGYYIVKGKVSSNGSQLTPQDEIVDTCGSDDCSVVVDGPQDDGTYGNRDPGIFFFLSDGTMVTTSLDYVYTDRPIQAVNVPLLGGTK</sequence>
<feature type="signal peptide" evidence="2">
    <location>
        <begin position="1"/>
        <end position="24"/>
    </location>
</feature>
<keyword evidence="2" id="KW-0732">Signal</keyword>
<dbReference type="Proteomes" id="UP000430692">
    <property type="component" value="Unassembled WGS sequence"/>
</dbReference>
<comment type="caution">
    <text evidence="3">The sequence shown here is derived from an EMBL/GenBank/DDBJ whole genome shotgun (WGS) entry which is preliminary data.</text>
</comment>
<feature type="chain" id="PRO_5039598189" description="Lipoprotein" evidence="2">
    <location>
        <begin position="25"/>
        <end position="162"/>
    </location>
</feature>
<proteinExistence type="predicted"/>
<reference evidence="3 4" key="1">
    <citation type="submission" date="2019-12" db="EMBL/GenBank/DDBJ databases">
        <title>Whole-genome analyses of novel actinobacteria.</title>
        <authorList>
            <person name="Sahin N."/>
            <person name="Saygin H."/>
        </authorList>
    </citation>
    <scope>NUCLEOTIDE SEQUENCE [LARGE SCALE GENOMIC DNA]</scope>
    <source>
        <strain evidence="3 4">KC615</strain>
    </source>
</reference>
<name>A0A6I4W6S6_9BACL</name>
<keyword evidence="4" id="KW-1185">Reference proteome</keyword>
<dbReference type="PROSITE" id="PS51257">
    <property type="entry name" value="PROKAR_LIPOPROTEIN"/>
    <property type="match status" value="1"/>
</dbReference>
<gene>
    <name evidence="3" type="ORF">GSM42_20265</name>
</gene>
<protein>
    <recommendedName>
        <fullName evidence="5">Lipoprotein</fullName>
    </recommendedName>
</protein>